<protein>
    <recommendedName>
        <fullName evidence="1 6">Inositol-pentakisphosphate 2-kinase</fullName>
        <ecNumber evidence="1 6">2.7.1.158</ecNumber>
    </recommendedName>
</protein>
<comment type="domain">
    <text evidence="6">The EXKPK motif is conserved in inositol-pentakisphosphate 2-kinases of both family 1 and 2.</text>
</comment>
<sequence length="144" mass="16344">MDQLDVEGVYQVHSALVAKMAEDPELRSKCCWDGPYKSIAWILGENYGEGQDSGSVRDQVEDDVLKAKRFLVSKTLQDCSIIVAIKPVPLWQENEERDGRLRFGDSLYDFSISVIDLDPKSFDKIPFYYDQALEIATACEKTDL</sequence>
<evidence type="ECO:0000256" key="5">
    <source>
        <dbReference type="ARBA" id="ARBA00022840"/>
    </source>
</evidence>
<evidence type="ECO:0000313" key="8">
    <source>
        <dbReference type="Proteomes" id="UP000735302"/>
    </source>
</evidence>
<keyword evidence="3 6" id="KW-0547">Nucleotide-binding</keyword>
<reference evidence="7 8" key="1">
    <citation type="journal article" date="2021" name="Elife">
        <title>Chloroplast acquisition without the gene transfer in kleptoplastic sea slugs, Plakobranchus ocellatus.</title>
        <authorList>
            <person name="Maeda T."/>
            <person name="Takahashi S."/>
            <person name="Yoshida T."/>
            <person name="Shimamura S."/>
            <person name="Takaki Y."/>
            <person name="Nagai Y."/>
            <person name="Toyoda A."/>
            <person name="Suzuki Y."/>
            <person name="Arimoto A."/>
            <person name="Ishii H."/>
            <person name="Satoh N."/>
            <person name="Nishiyama T."/>
            <person name="Hasebe M."/>
            <person name="Maruyama T."/>
            <person name="Minagawa J."/>
            <person name="Obokata J."/>
            <person name="Shigenobu S."/>
        </authorList>
    </citation>
    <scope>NUCLEOTIDE SEQUENCE [LARGE SCALE GENOMIC DNA]</scope>
</reference>
<evidence type="ECO:0000256" key="3">
    <source>
        <dbReference type="ARBA" id="ARBA00022741"/>
    </source>
</evidence>
<dbReference type="EMBL" id="BLXT01007988">
    <property type="protein sequence ID" value="GFO44937.1"/>
    <property type="molecule type" value="Genomic_DNA"/>
</dbReference>
<dbReference type="PANTHER" id="PTHR14456">
    <property type="entry name" value="INOSITOL POLYPHOSPHATE KINASE 1"/>
    <property type="match status" value="1"/>
</dbReference>
<dbReference type="InterPro" id="IPR009286">
    <property type="entry name" value="Ins_P5_2-kin"/>
</dbReference>
<proteinExistence type="predicted"/>
<dbReference type="GO" id="GO:0035299">
    <property type="term" value="F:inositol-1,3,4,5,6-pentakisphosphate 2-kinase activity"/>
    <property type="evidence" value="ECO:0007669"/>
    <property type="project" value="UniProtKB-EC"/>
</dbReference>
<comment type="catalytic activity">
    <reaction evidence="6">
        <text>1D-myo-inositol 1,3,4,5,6-pentakisphosphate + ATP = 1D-myo-inositol hexakisphosphate + ADP + H(+)</text>
        <dbReference type="Rhea" id="RHEA:20313"/>
        <dbReference type="ChEBI" id="CHEBI:15378"/>
        <dbReference type="ChEBI" id="CHEBI:30616"/>
        <dbReference type="ChEBI" id="CHEBI:57733"/>
        <dbReference type="ChEBI" id="CHEBI:58130"/>
        <dbReference type="ChEBI" id="CHEBI:456216"/>
        <dbReference type="EC" id="2.7.1.158"/>
    </reaction>
</comment>
<gene>
    <name evidence="7" type="ORF">PoB_007144200</name>
</gene>
<comment type="caution">
    <text evidence="7">The sequence shown here is derived from an EMBL/GenBank/DDBJ whole genome shotgun (WGS) entry which is preliminary data.</text>
</comment>
<keyword evidence="4 6" id="KW-0418">Kinase</keyword>
<dbReference type="Proteomes" id="UP000735302">
    <property type="component" value="Unassembled WGS sequence"/>
</dbReference>
<organism evidence="7 8">
    <name type="scientific">Plakobranchus ocellatus</name>
    <dbReference type="NCBI Taxonomy" id="259542"/>
    <lineage>
        <taxon>Eukaryota</taxon>
        <taxon>Metazoa</taxon>
        <taxon>Spiralia</taxon>
        <taxon>Lophotrochozoa</taxon>
        <taxon>Mollusca</taxon>
        <taxon>Gastropoda</taxon>
        <taxon>Heterobranchia</taxon>
        <taxon>Euthyneura</taxon>
        <taxon>Panpulmonata</taxon>
        <taxon>Sacoglossa</taxon>
        <taxon>Placobranchoidea</taxon>
        <taxon>Plakobranchidae</taxon>
        <taxon>Plakobranchus</taxon>
    </lineage>
</organism>
<keyword evidence="5 6" id="KW-0067">ATP-binding</keyword>
<keyword evidence="2 6" id="KW-0808">Transferase</keyword>
<accession>A0AAV4DKY2</accession>
<evidence type="ECO:0000313" key="7">
    <source>
        <dbReference type="EMBL" id="GFO44937.1"/>
    </source>
</evidence>
<evidence type="ECO:0000256" key="1">
    <source>
        <dbReference type="ARBA" id="ARBA00012023"/>
    </source>
</evidence>
<evidence type="ECO:0000256" key="4">
    <source>
        <dbReference type="ARBA" id="ARBA00022777"/>
    </source>
</evidence>
<evidence type="ECO:0000256" key="2">
    <source>
        <dbReference type="ARBA" id="ARBA00022679"/>
    </source>
</evidence>
<keyword evidence="8" id="KW-1185">Reference proteome</keyword>
<dbReference type="AlphaFoldDB" id="A0AAV4DKY2"/>
<dbReference type="EC" id="2.7.1.158" evidence="1 6"/>
<comment type="function">
    <text evidence="6">Phosphorylates Ins(1,3,4,5,6)P5 at position 2 to form Ins(1,2,3,4,5,6)P6 (InsP6 or phytate).</text>
</comment>
<dbReference type="Pfam" id="PF06090">
    <property type="entry name" value="Ins_P5_2-kin"/>
    <property type="match status" value="1"/>
</dbReference>
<dbReference type="GO" id="GO:0005524">
    <property type="term" value="F:ATP binding"/>
    <property type="evidence" value="ECO:0007669"/>
    <property type="project" value="UniProtKB-KW"/>
</dbReference>
<dbReference type="GO" id="GO:0005634">
    <property type="term" value="C:nucleus"/>
    <property type="evidence" value="ECO:0007669"/>
    <property type="project" value="TreeGrafter"/>
</dbReference>
<evidence type="ECO:0000256" key="6">
    <source>
        <dbReference type="RuleBase" id="RU364126"/>
    </source>
</evidence>
<dbReference type="GO" id="GO:0032958">
    <property type="term" value="P:inositol phosphate biosynthetic process"/>
    <property type="evidence" value="ECO:0007669"/>
    <property type="project" value="TreeGrafter"/>
</dbReference>
<dbReference type="PANTHER" id="PTHR14456:SF2">
    <property type="entry name" value="INOSITOL-PENTAKISPHOSPHATE 2-KINASE"/>
    <property type="match status" value="1"/>
</dbReference>
<name>A0AAV4DKY2_9GAST</name>